<evidence type="ECO:0000259" key="2">
    <source>
        <dbReference type="Pfam" id="PF11817"/>
    </source>
</evidence>
<dbReference type="OrthoDB" id="6278596at2759"/>
<organism evidence="3 4">
    <name type="scientific">Volvox reticuliferus</name>
    <dbReference type="NCBI Taxonomy" id="1737510"/>
    <lineage>
        <taxon>Eukaryota</taxon>
        <taxon>Viridiplantae</taxon>
        <taxon>Chlorophyta</taxon>
        <taxon>core chlorophytes</taxon>
        <taxon>Chlorophyceae</taxon>
        <taxon>CS clade</taxon>
        <taxon>Chlamydomonadales</taxon>
        <taxon>Volvocaceae</taxon>
        <taxon>Volvox</taxon>
    </lineage>
</organism>
<evidence type="ECO:0000256" key="1">
    <source>
        <dbReference type="SAM" id="MobiDB-lite"/>
    </source>
</evidence>
<dbReference type="Proteomes" id="UP000722791">
    <property type="component" value="Unassembled WGS sequence"/>
</dbReference>
<accession>A0A8J4GQI2</accession>
<feature type="region of interest" description="Disordered" evidence="1">
    <location>
        <begin position="910"/>
        <end position="981"/>
    </location>
</feature>
<feature type="region of interest" description="Disordered" evidence="1">
    <location>
        <begin position="722"/>
        <end position="759"/>
    </location>
</feature>
<dbReference type="PANTHER" id="PTHR14374:SF0">
    <property type="entry name" value="TRAFFICKING PROTEIN PARTICLE COMPLEX SUBUNIT 11"/>
    <property type="match status" value="1"/>
</dbReference>
<evidence type="ECO:0000313" key="3">
    <source>
        <dbReference type="EMBL" id="GIM12974.1"/>
    </source>
</evidence>
<comment type="caution">
    <text evidence="3">The sequence shown here is derived from an EMBL/GenBank/DDBJ whole genome shotgun (WGS) entry which is preliminary data.</text>
</comment>
<dbReference type="PANTHER" id="PTHR14374">
    <property type="entry name" value="FOIE GRAS"/>
    <property type="match status" value="1"/>
</dbReference>
<dbReference type="InterPro" id="IPR021773">
    <property type="entry name" value="TPC11"/>
</dbReference>
<evidence type="ECO:0000313" key="4">
    <source>
        <dbReference type="Proteomes" id="UP000722791"/>
    </source>
</evidence>
<dbReference type="EMBL" id="BNCQ01000046">
    <property type="protein sequence ID" value="GIM12974.1"/>
    <property type="molecule type" value="Genomic_DNA"/>
</dbReference>
<feature type="compositionally biased region" description="Low complexity" evidence="1">
    <location>
        <begin position="722"/>
        <end position="747"/>
    </location>
</feature>
<proteinExistence type="predicted"/>
<gene>
    <name evidence="3" type="ORF">Vretimale_16160</name>
</gene>
<feature type="domain" description="Trafficking protein particle complex subunit 11" evidence="2">
    <location>
        <begin position="437"/>
        <end position="610"/>
    </location>
</feature>
<sequence>MNFVTSFYPQEHRTPPLPLVALLGCPELHRDIGDYFIQHHRPPLVFHGSNEPLEQFVSRAFGPKKRVALTVGPLPGILKSDWFAKHRGKKPAMAVALVERRDLEGDPTTWNRMIYGLKLIADAAGQRGAGMMLAVVQQQGLGDLPPDRVQAVSHNLTVDRRLIIPLPILAPSGALPDDPAIRHVRDAALARLGKLVLELCTAYYSRLSKHVADKAAARRSTLGGPLPPELAARTAFKLAVYAEFRQDWATAVAHYRETYGAILAVQVGVPTRPERWTELCAVAELVHLKLIMLAVHQGRVEDAVAQVRAHLAHFSKPPGVLPAAANSSHMGYLVRQHQVAAQEVGTHVDSLPAYIPLSNAIGSTATGATVTGAGATAGLTGGSTASGMAMPTVQQVTGGGAAAAAGATGAPVNTTGAITASVLPTSTLKDCSRAHLLMAAARLAVARRQAADGMRAARAAAVVAGAVAPLLDTAPVRRGQYVGQLVLRNEASQTGYSPLSEHDYLLFLESEECRLVTAAYVIDVMNSALLILKDCAGVDRLRSQLGGMMASEHILANNLPAARKLLLQVCHQYRREGWLLPLLQALVSLREVAQRLRLPAEHVCYSLEIAALATQLQLQQPTSPPLLLRQGTATGVSTTAVMPATHLLTLSRTSSSLGDGRRAVAPAAMAAVASAVVSQAACASRIVDPAAAMAACKSAYNTLGTGISEIKQGIMKASAPATPAAVTPLSPSESHPSGASGDSSGGAVPPPTPGAPTALLSGGVAGLPRHFHYTVEYLDLREAQRRAREVGELRPVADIMHRHTQQDFGWCRCLALAAGFTYGRPDPDTVDFYLGLYNQLPLPLPLKAVILHFADDNGDMWVQALPGVIPPQEAPAIPLPQHIGAALDSATHSFHHLHLNSHLRPYSIRQQQHNAGGEAPSTPHSGIPTAPEWRTSQSGKQTDAGGPVDHLSDGGGAARLPGQLHHTDGPPSTSDAVAATPVPYNIGGGRAAPPPLPPYRWAHYSVRLAPRCLGRLRAERAILLLSDHATVVFKLASFPPATAASAQPGVLTGPLLVPPGSGGGAAASVDHAAAPFRSVRAAASSGPAVAPGQLSVTVAHLGPLPTLSYGLPAGLALLGEHAPLLAVLSVPPGARPLVGASMEFVIGRTGGGLQAGDIVLVVDDTEATRGLMALNNERYRIPLPAVQPGRSHTVRLWARSAAAGTATVAAVLLCPAQVTATATLTFEEPFEFKCRMASEVGVHTLSLPRLTSKELGTTALTIGQPIMVTAMIRALQPATLELAGAQVALEPSAAIKLVADPNQQINAHGPANPTPLSRGDVFTLLLPICPTELLEHGRSMGRLNLRWRRAAGSLLRPTMPALSLQTHHQNIHLQKLDVEIRNDHNQPQTQLLLQGQVQGQGGVLSEGGMDVDTAADAQVEPCPDPWVTSVLELPRVTVSESLLTARTLGPAQITAGIAFTYTLQLQNFSSTALELMISLMDAPGFACSNERSPSLAIPPRERASVAWTLTASMPGHQQLPGVRLLAPRHNCALTTQSPHVYVQPF</sequence>
<dbReference type="Pfam" id="PF11817">
    <property type="entry name" value="Foie-gras_1"/>
    <property type="match status" value="1"/>
</dbReference>
<reference evidence="3" key="1">
    <citation type="journal article" date="2021" name="Proc. Natl. Acad. Sci. U.S.A.">
        <title>Three genomes in the algal genus Volvox reveal the fate of a haploid sex-determining region after a transition to homothallism.</title>
        <authorList>
            <person name="Yamamoto K."/>
            <person name="Hamaji T."/>
            <person name="Kawai-Toyooka H."/>
            <person name="Matsuzaki R."/>
            <person name="Takahashi F."/>
            <person name="Nishimura Y."/>
            <person name="Kawachi M."/>
            <person name="Noguchi H."/>
            <person name="Minakuchi Y."/>
            <person name="Umen J.G."/>
            <person name="Toyoda A."/>
            <person name="Nozaki H."/>
        </authorList>
    </citation>
    <scope>NUCLEOTIDE SEQUENCE</scope>
    <source>
        <strain evidence="3">NIES-3785</strain>
    </source>
</reference>
<name>A0A8J4GQI2_9CHLO</name>
<protein>
    <recommendedName>
        <fullName evidence="2">Trafficking protein particle complex subunit 11 domain-containing protein</fullName>
    </recommendedName>
</protein>